<organism evidence="2">
    <name type="scientific">Meranoplus bicolor</name>
    <dbReference type="NCBI Taxonomy" id="611886"/>
    <lineage>
        <taxon>Eukaryota</taxon>
        <taxon>Metazoa</taxon>
        <taxon>Ecdysozoa</taxon>
        <taxon>Arthropoda</taxon>
        <taxon>Hexapoda</taxon>
        <taxon>Insecta</taxon>
        <taxon>Pterygota</taxon>
        <taxon>Neoptera</taxon>
        <taxon>Endopterygota</taxon>
        <taxon>Hymenoptera</taxon>
        <taxon>Apocrita</taxon>
        <taxon>Aculeata</taxon>
        <taxon>Formicoidea</taxon>
        <taxon>Formicidae</taxon>
        <taxon>Myrmicinae</taxon>
        <taxon>Meranoplus</taxon>
    </lineage>
</organism>
<accession>A0A8K1RFY6</accession>
<dbReference type="EMBL" id="OK183534">
    <property type="protein sequence ID" value="UEK75924.1"/>
    <property type="molecule type" value="Genomic_DNA"/>
</dbReference>
<keyword evidence="1" id="KW-0472">Membrane</keyword>
<feature type="transmembrane region" description="Helical" evidence="1">
    <location>
        <begin position="12"/>
        <end position="33"/>
    </location>
</feature>
<keyword evidence="1" id="KW-1133">Transmembrane helix</keyword>
<protein>
    <submittedName>
        <fullName evidence="2">ATP synthase F0 subunit 8</fullName>
    </submittedName>
</protein>
<gene>
    <name evidence="2" type="primary">atp8</name>
</gene>
<dbReference type="AlphaFoldDB" id="A0A8K1RFY6"/>
<evidence type="ECO:0000313" key="2">
    <source>
        <dbReference type="EMBL" id="UEK75924.1"/>
    </source>
</evidence>
<evidence type="ECO:0000256" key="1">
    <source>
        <dbReference type="SAM" id="Phobius"/>
    </source>
</evidence>
<keyword evidence="1" id="KW-0812">Transmembrane</keyword>
<geneLocation type="mitochondrion" evidence="2"/>
<proteinExistence type="predicted"/>
<reference evidence="2" key="1">
    <citation type="submission" date="2021-09" db="EMBL/GenBank/DDBJ databases">
        <title>The complete mitochondrial genome of the myrmicine ant Meranoplus bicolor (Hymenoptera: Formicidae): novel gene arrangement and phylogenetic implications.</title>
        <authorList>
            <person name="He J."/>
            <person name="Yue X.-Y."/>
            <person name="Zhou H."/>
            <person name="Chang Y."/>
            <person name="Qian Z.-Q."/>
        </authorList>
    </citation>
    <scope>NUCLEOTIDE SEQUENCE</scope>
</reference>
<keyword evidence="2" id="KW-0496">Mitochondrion</keyword>
<sequence>MPHMMPMYWTSSFLFLISFLILINSFFYFFFYYNNNSIYTNMISMNKKNWTWKW</sequence>
<name>A0A8K1RFY6_9HYME</name>